<organism evidence="2 5">
    <name type="scientific">Adineta steineri</name>
    <dbReference type="NCBI Taxonomy" id="433720"/>
    <lineage>
        <taxon>Eukaryota</taxon>
        <taxon>Metazoa</taxon>
        <taxon>Spiralia</taxon>
        <taxon>Gnathifera</taxon>
        <taxon>Rotifera</taxon>
        <taxon>Eurotatoria</taxon>
        <taxon>Bdelloidea</taxon>
        <taxon>Adinetida</taxon>
        <taxon>Adinetidae</taxon>
        <taxon>Adineta</taxon>
    </lineage>
</organism>
<dbReference type="EMBL" id="CAJNOI010000162">
    <property type="protein sequence ID" value="CAF1145195.1"/>
    <property type="molecule type" value="Genomic_DNA"/>
</dbReference>
<evidence type="ECO:0000313" key="2">
    <source>
        <dbReference type="EMBL" id="CAF1145195.1"/>
    </source>
</evidence>
<dbReference type="OrthoDB" id="10013946at2759"/>
<gene>
    <name evidence="2" type="ORF">BJG266_LOCUS23775</name>
    <name evidence="3" type="ORF">QVE165_LOCUS31551</name>
</gene>
<evidence type="ECO:0000313" key="4">
    <source>
        <dbReference type="Proteomes" id="UP000663832"/>
    </source>
</evidence>
<proteinExistence type="predicted"/>
<name>A0A814S9S6_9BILA</name>
<accession>A0A814S9S6</accession>
<dbReference type="Proteomes" id="UP000663877">
    <property type="component" value="Unassembled WGS sequence"/>
</dbReference>
<protein>
    <submittedName>
        <fullName evidence="2">Uncharacterized protein</fullName>
    </submittedName>
</protein>
<dbReference type="Proteomes" id="UP000663832">
    <property type="component" value="Unassembled WGS sequence"/>
</dbReference>
<sequence length="170" mass="20466">MDIFSHPNIFHSRFRYHTLKIIKKECFSLFSHSQQRQLPTNEQIIQPIKIDFIRYLNNGNQYLTPNFYNAFAWKDIYVSSDEFNCSLDLSPVKTLDRSDFVLNLRYLSDDLEPRCNDKSFDDFVMSLHNLQKEQERKKKEARSGRFNTLPKRPKVDRLKHRSEPKAEKYR</sequence>
<feature type="compositionally biased region" description="Basic and acidic residues" evidence="1">
    <location>
        <begin position="153"/>
        <end position="170"/>
    </location>
</feature>
<reference evidence="2" key="1">
    <citation type="submission" date="2021-02" db="EMBL/GenBank/DDBJ databases">
        <authorList>
            <person name="Nowell W R."/>
        </authorList>
    </citation>
    <scope>NUCLEOTIDE SEQUENCE</scope>
</reference>
<feature type="compositionally biased region" description="Basic and acidic residues" evidence="1">
    <location>
        <begin position="133"/>
        <end position="143"/>
    </location>
</feature>
<dbReference type="AlphaFoldDB" id="A0A814S9S6"/>
<feature type="region of interest" description="Disordered" evidence="1">
    <location>
        <begin position="133"/>
        <end position="170"/>
    </location>
</feature>
<comment type="caution">
    <text evidence="2">The sequence shown here is derived from an EMBL/GenBank/DDBJ whole genome shotgun (WGS) entry which is preliminary data.</text>
</comment>
<evidence type="ECO:0000313" key="3">
    <source>
        <dbReference type="EMBL" id="CAF1306633.1"/>
    </source>
</evidence>
<evidence type="ECO:0000313" key="5">
    <source>
        <dbReference type="Proteomes" id="UP000663877"/>
    </source>
</evidence>
<evidence type="ECO:0000256" key="1">
    <source>
        <dbReference type="SAM" id="MobiDB-lite"/>
    </source>
</evidence>
<dbReference type="EMBL" id="CAJNOM010000271">
    <property type="protein sequence ID" value="CAF1306633.1"/>
    <property type="molecule type" value="Genomic_DNA"/>
</dbReference>
<keyword evidence="4" id="KW-1185">Reference proteome</keyword>